<organism evidence="1 2">
    <name type="scientific">Ixodes persulcatus</name>
    <name type="common">Taiga tick</name>
    <dbReference type="NCBI Taxonomy" id="34615"/>
    <lineage>
        <taxon>Eukaryota</taxon>
        <taxon>Metazoa</taxon>
        <taxon>Ecdysozoa</taxon>
        <taxon>Arthropoda</taxon>
        <taxon>Chelicerata</taxon>
        <taxon>Arachnida</taxon>
        <taxon>Acari</taxon>
        <taxon>Parasitiformes</taxon>
        <taxon>Ixodida</taxon>
        <taxon>Ixodoidea</taxon>
        <taxon>Ixodidae</taxon>
        <taxon>Ixodinae</taxon>
        <taxon>Ixodes</taxon>
    </lineage>
</organism>
<proteinExistence type="predicted"/>
<keyword evidence="2" id="KW-1185">Reference proteome</keyword>
<feature type="non-terminal residue" evidence="1">
    <location>
        <position position="1"/>
    </location>
</feature>
<evidence type="ECO:0000313" key="1">
    <source>
        <dbReference type="EMBL" id="KAG0422080.1"/>
    </source>
</evidence>
<comment type="caution">
    <text evidence="1">The sequence shown here is derived from an EMBL/GenBank/DDBJ whole genome shotgun (WGS) entry which is preliminary data.</text>
</comment>
<dbReference type="Proteomes" id="UP000805193">
    <property type="component" value="Unassembled WGS sequence"/>
</dbReference>
<accession>A0AC60PNH0</accession>
<gene>
    <name evidence="1" type="ORF">HPB47_002071</name>
</gene>
<evidence type="ECO:0000313" key="2">
    <source>
        <dbReference type="Proteomes" id="UP000805193"/>
    </source>
</evidence>
<name>A0AC60PNH0_IXOPE</name>
<dbReference type="EMBL" id="JABSTQ010010276">
    <property type="protein sequence ID" value="KAG0422080.1"/>
    <property type="molecule type" value="Genomic_DNA"/>
</dbReference>
<sequence length="342" mass="38097">HKLPHKTCEKIFGDFECLLEVVLDRHAEQIKQACSVTGDPTNSHEVFDSDIPRCLFNKPRSSYQREQFARKNFLYAKAEGCLLANPGTSPFQYVSIGQVIQNLFQVPDLAEHLLQPTHSAEYRANLSNIHLTLMATYQDVEKEGLKNVLQSLLHDLSQLKDHGLQVQCSRGTVTVKATVVEVCGDNLSLHKLGGFSCSFSNGRVCHFCMARKEKLAELIREDLCTLRNSAAHQRQLSAMAVNAALKTNYGVTGPSPMLPLKDFGVTKQLMPDVMHDMFEGGFAVPLHQVLKGLNLEGTLTFYDFNSVAQFKVGFNDKKKKPEGLPSNFAKDQRALKSTASQK</sequence>
<protein>
    <submittedName>
        <fullName evidence="1">Uncharacterized protein</fullName>
    </submittedName>
</protein>
<reference evidence="1 2" key="1">
    <citation type="journal article" date="2020" name="Cell">
        <title>Large-Scale Comparative Analyses of Tick Genomes Elucidate Their Genetic Diversity and Vector Capacities.</title>
        <authorList>
            <consortium name="Tick Genome and Microbiome Consortium (TIGMIC)"/>
            <person name="Jia N."/>
            <person name="Wang J."/>
            <person name="Shi W."/>
            <person name="Du L."/>
            <person name="Sun Y."/>
            <person name="Zhan W."/>
            <person name="Jiang J.F."/>
            <person name="Wang Q."/>
            <person name="Zhang B."/>
            <person name="Ji P."/>
            <person name="Bell-Sakyi L."/>
            <person name="Cui X.M."/>
            <person name="Yuan T.T."/>
            <person name="Jiang B.G."/>
            <person name="Yang W.F."/>
            <person name="Lam T.T."/>
            <person name="Chang Q.C."/>
            <person name="Ding S.J."/>
            <person name="Wang X.J."/>
            <person name="Zhu J.G."/>
            <person name="Ruan X.D."/>
            <person name="Zhao L."/>
            <person name="Wei J.T."/>
            <person name="Ye R.Z."/>
            <person name="Que T.C."/>
            <person name="Du C.H."/>
            <person name="Zhou Y.H."/>
            <person name="Cheng J.X."/>
            <person name="Dai P.F."/>
            <person name="Guo W.B."/>
            <person name="Han X.H."/>
            <person name="Huang E.J."/>
            <person name="Li L.F."/>
            <person name="Wei W."/>
            <person name="Gao Y.C."/>
            <person name="Liu J.Z."/>
            <person name="Shao H.Z."/>
            <person name="Wang X."/>
            <person name="Wang C.C."/>
            <person name="Yang T.C."/>
            <person name="Huo Q.B."/>
            <person name="Li W."/>
            <person name="Chen H.Y."/>
            <person name="Chen S.E."/>
            <person name="Zhou L.G."/>
            <person name="Ni X.B."/>
            <person name="Tian J.H."/>
            <person name="Sheng Y."/>
            <person name="Liu T."/>
            <person name="Pan Y.S."/>
            <person name="Xia L.Y."/>
            <person name="Li J."/>
            <person name="Zhao F."/>
            <person name="Cao W.C."/>
        </authorList>
    </citation>
    <scope>NUCLEOTIDE SEQUENCE [LARGE SCALE GENOMIC DNA]</scope>
    <source>
        <strain evidence="1">Iper-2018</strain>
    </source>
</reference>